<evidence type="ECO:0000256" key="3">
    <source>
        <dbReference type="ARBA" id="ARBA00022679"/>
    </source>
</evidence>
<keyword evidence="6" id="KW-0067">ATP-binding</keyword>
<proteinExistence type="predicted"/>
<evidence type="ECO:0000313" key="12">
    <source>
        <dbReference type="Proteomes" id="UP000756346"/>
    </source>
</evidence>
<comment type="caution">
    <text evidence="11">The sequence shown here is derived from an EMBL/GenBank/DDBJ whole genome shotgun (WGS) entry which is preliminary data.</text>
</comment>
<evidence type="ECO:0000313" key="11">
    <source>
        <dbReference type="EMBL" id="KAH7009450.1"/>
    </source>
</evidence>
<dbReference type="RefSeq" id="XP_046004078.1">
    <property type="nucleotide sequence ID" value="XM_046156083.1"/>
</dbReference>
<evidence type="ECO:0000256" key="2">
    <source>
        <dbReference type="ARBA" id="ARBA00022527"/>
    </source>
</evidence>
<dbReference type="EMBL" id="JAGTJQ010000018">
    <property type="protein sequence ID" value="KAH7009450.1"/>
    <property type="molecule type" value="Genomic_DNA"/>
</dbReference>
<keyword evidence="2" id="KW-0723">Serine/threonine-protein kinase</keyword>
<reference evidence="11" key="1">
    <citation type="journal article" date="2021" name="Nat. Commun.">
        <title>Genetic determinants of endophytism in the Arabidopsis root mycobiome.</title>
        <authorList>
            <person name="Mesny F."/>
            <person name="Miyauchi S."/>
            <person name="Thiergart T."/>
            <person name="Pickel B."/>
            <person name="Atanasova L."/>
            <person name="Karlsson M."/>
            <person name="Huettel B."/>
            <person name="Barry K.W."/>
            <person name="Haridas S."/>
            <person name="Chen C."/>
            <person name="Bauer D."/>
            <person name="Andreopoulos W."/>
            <person name="Pangilinan J."/>
            <person name="LaButti K."/>
            <person name="Riley R."/>
            <person name="Lipzen A."/>
            <person name="Clum A."/>
            <person name="Drula E."/>
            <person name="Henrissat B."/>
            <person name="Kohler A."/>
            <person name="Grigoriev I.V."/>
            <person name="Martin F.M."/>
            <person name="Hacquard S."/>
        </authorList>
    </citation>
    <scope>NUCLEOTIDE SEQUENCE</scope>
    <source>
        <strain evidence="11">MPI-CAGE-CH-0230</strain>
    </source>
</reference>
<dbReference type="EC" id="2.7.11.1" evidence="1"/>
<evidence type="ECO:0000256" key="4">
    <source>
        <dbReference type="ARBA" id="ARBA00022741"/>
    </source>
</evidence>
<dbReference type="GeneID" id="70185629"/>
<keyword evidence="12" id="KW-1185">Reference proteome</keyword>
<comment type="catalytic activity">
    <reaction evidence="7">
        <text>L-threonyl-[protein] + ATP = O-phospho-L-threonyl-[protein] + ADP + H(+)</text>
        <dbReference type="Rhea" id="RHEA:46608"/>
        <dbReference type="Rhea" id="RHEA-COMP:11060"/>
        <dbReference type="Rhea" id="RHEA-COMP:11605"/>
        <dbReference type="ChEBI" id="CHEBI:15378"/>
        <dbReference type="ChEBI" id="CHEBI:30013"/>
        <dbReference type="ChEBI" id="CHEBI:30616"/>
        <dbReference type="ChEBI" id="CHEBI:61977"/>
        <dbReference type="ChEBI" id="CHEBI:456216"/>
        <dbReference type="EC" id="2.7.11.1"/>
    </reaction>
</comment>
<dbReference type="GO" id="GO:0004674">
    <property type="term" value="F:protein serine/threonine kinase activity"/>
    <property type="evidence" value="ECO:0007669"/>
    <property type="project" value="UniProtKB-KW"/>
</dbReference>
<gene>
    <name evidence="11" type="ORF">B0I36DRAFT_342446</name>
</gene>
<feature type="region of interest" description="Disordered" evidence="9">
    <location>
        <begin position="1"/>
        <end position="55"/>
    </location>
</feature>
<keyword evidence="5 11" id="KW-0418">Kinase</keyword>
<dbReference type="GO" id="GO:0005524">
    <property type="term" value="F:ATP binding"/>
    <property type="evidence" value="ECO:0007669"/>
    <property type="project" value="UniProtKB-KW"/>
</dbReference>
<name>A0A9P9BI19_9PEZI</name>
<sequence>MDKAPPTPRTPGKASAERSGSASELSEQEDHRRDPTGSARRLPGETTTHVQHDMGDNTVVAFEMLIVKVPLLSLHGLQFKRIEGNTWQFKNLAGHILKELRL</sequence>
<dbReference type="Proteomes" id="UP000756346">
    <property type="component" value="Unassembled WGS sequence"/>
</dbReference>
<keyword evidence="4" id="KW-0547">Nucleotide-binding</keyword>
<evidence type="ECO:0000256" key="6">
    <source>
        <dbReference type="ARBA" id="ARBA00022840"/>
    </source>
</evidence>
<evidence type="ECO:0000256" key="7">
    <source>
        <dbReference type="ARBA" id="ARBA00047899"/>
    </source>
</evidence>
<dbReference type="PROSITE" id="PS50032">
    <property type="entry name" value="KA1"/>
    <property type="match status" value="1"/>
</dbReference>
<dbReference type="Pfam" id="PF02149">
    <property type="entry name" value="KA1"/>
    <property type="match status" value="1"/>
</dbReference>
<keyword evidence="3" id="KW-0808">Transferase</keyword>
<evidence type="ECO:0000259" key="10">
    <source>
        <dbReference type="PROSITE" id="PS50032"/>
    </source>
</evidence>
<dbReference type="AlphaFoldDB" id="A0A9P9BI19"/>
<comment type="catalytic activity">
    <reaction evidence="8">
        <text>L-seryl-[protein] + ATP = O-phospho-L-seryl-[protein] + ADP + H(+)</text>
        <dbReference type="Rhea" id="RHEA:17989"/>
        <dbReference type="Rhea" id="RHEA-COMP:9863"/>
        <dbReference type="Rhea" id="RHEA-COMP:11604"/>
        <dbReference type="ChEBI" id="CHEBI:15378"/>
        <dbReference type="ChEBI" id="CHEBI:29999"/>
        <dbReference type="ChEBI" id="CHEBI:30616"/>
        <dbReference type="ChEBI" id="CHEBI:83421"/>
        <dbReference type="ChEBI" id="CHEBI:456216"/>
        <dbReference type="EC" id="2.7.11.1"/>
    </reaction>
</comment>
<accession>A0A9P9BI19</accession>
<protein>
    <recommendedName>
        <fullName evidence="1">non-specific serine/threonine protein kinase</fullName>
        <ecNumber evidence="1">2.7.11.1</ecNumber>
    </recommendedName>
</protein>
<evidence type="ECO:0000256" key="1">
    <source>
        <dbReference type="ARBA" id="ARBA00012513"/>
    </source>
</evidence>
<dbReference type="SUPFAM" id="SSF103243">
    <property type="entry name" value="KA1-like"/>
    <property type="match status" value="1"/>
</dbReference>
<feature type="domain" description="KA1" evidence="10">
    <location>
        <begin position="53"/>
        <end position="102"/>
    </location>
</feature>
<dbReference type="InterPro" id="IPR028375">
    <property type="entry name" value="KA1/Ssp2_C"/>
</dbReference>
<dbReference type="OrthoDB" id="5426971at2759"/>
<evidence type="ECO:0000256" key="8">
    <source>
        <dbReference type="ARBA" id="ARBA00048679"/>
    </source>
</evidence>
<dbReference type="Gene3D" id="3.30.310.80">
    <property type="entry name" value="Kinase associated domain 1, KA1"/>
    <property type="match status" value="1"/>
</dbReference>
<dbReference type="InterPro" id="IPR001772">
    <property type="entry name" value="KA1_dom"/>
</dbReference>
<evidence type="ECO:0000256" key="9">
    <source>
        <dbReference type="SAM" id="MobiDB-lite"/>
    </source>
</evidence>
<evidence type="ECO:0000256" key="5">
    <source>
        <dbReference type="ARBA" id="ARBA00022777"/>
    </source>
</evidence>
<organism evidence="11 12">
    <name type="scientific">Microdochium trichocladiopsis</name>
    <dbReference type="NCBI Taxonomy" id="1682393"/>
    <lineage>
        <taxon>Eukaryota</taxon>
        <taxon>Fungi</taxon>
        <taxon>Dikarya</taxon>
        <taxon>Ascomycota</taxon>
        <taxon>Pezizomycotina</taxon>
        <taxon>Sordariomycetes</taxon>
        <taxon>Xylariomycetidae</taxon>
        <taxon>Xylariales</taxon>
        <taxon>Microdochiaceae</taxon>
        <taxon>Microdochium</taxon>
    </lineage>
</organism>